<evidence type="ECO:0000313" key="2">
    <source>
        <dbReference type="EMBL" id="KAL3684050.1"/>
    </source>
</evidence>
<evidence type="ECO:0000313" key="3">
    <source>
        <dbReference type="Proteomes" id="UP001633002"/>
    </source>
</evidence>
<feature type="compositionally biased region" description="Basic and acidic residues" evidence="1">
    <location>
        <begin position="159"/>
        <end position="170"/>
    </location>
</feature>
<evidence type="ECO:0000256" key="1">
    <source>
        <dbReference type="SAM" id="MobiDB-lite"/>
    </source>
</evidence>
<keyword evidence="3" id="KW-1185">Reference proteome</keyword>
<evidence type="ECO:0008006" key="4">
    <source>
        <dbReference type="Google" id="ProtNLM"/>
    </source>
</evidence>
<dbReference type="EMBL" id="JBJQOH010000006">
    <property type="protein sequence ID" value="KAL3684050.1"/>
    <property type="molecule type" value="Genomic_DNA"/>
</dbReference>
<comment type="caution">
    <text evidence="2">The sequence shown here is derived from an EMBL/GenBank/DDBJ whole genome shotgun (WGS) entry which is preliminary data.</text>
</comment>
<name>A0ABD3H0V0_9MARC</name>
<feature type="region of interest" description="Disordered" evidence="1">
    <location>
        <begin position="151"/>
        <end position="182"/>
    </location>
</feature>
<reference evidence="2 3" key="1">
    <citation type="submission" date="2024-09" db="EMBL/GenBank/DDBJ databases">
        <title>Chromosome-scale assembly of Riccia sorocarpa.</title>
        <authorList>
            <person name="Paukszto L."/>
        </authorList>
    </citation>
    <scope>NUCLEOTIDE SEQUENCE [LARGE SCALE GENOMIC DNA]</scope>
    <source>
        <strain evidence="2">LP-2024</strain>
        <tissue evidence="2">Aerial parts of the thallus</tissue>
    </source>
</reference>
<organism evidence="2 3">
    <name type="scientific">Riccia sorocarpa</name>
    <dbReference type="NCBI Taxonomy" id="122646"/>
    <lineage>
        <taxon>Eukaryota</taxon>
        <taxon>Viridiplantae</taxon>
        <taxon>Streptophyta</taxon>
        <taxon>Embryophyta</taxon>
        <taxon>Marchantiophyta</taxon>
        <taxon>Marchantiopsida</taxon>
        <taxon>Marchantiidae</taxon>
        <taxon>Marchantiales</taxon>
        <taxon>Ricciaceae</taxon>
        <taxon>Riccia</taxon>
    </lineage>
</organism>
<dbReference type="Proteomes" id="UP001633002">
    <property type="component" value="Unassembled WGS sequence"/>
</dbReference>
<protein>
    <recommendedName>
        <fullName evidence="4">Gag protein</fullName>
    </recommendedName>
</protein>
<proteinExistence type="predicted"/>
<accession>A0ABD3H0V0</accession>
<dbReference type="PROSITE" id="PS51257">
    <property type="entry name" value="PROKAR_LIPOPROTEIN"/>
    <property type="match status" value="1"/>
</dbReference>
<sequence length="182" mass="20652">MARLCMEGDQFSSTYQGLTACGGARIGTGREKQTPPATTMMLEYWNLWSKYKYLAEGMNAQILRCTNLLQVIDAVFARNSPTHTLPFVAVLQVTMRMRNSKTYANQMQRIPIQTTLSKSLESAKAMARGLPSEGRKQQQYQTIIDEVSMMIQRAGSKPDTQDPREERERAPTSISITKRREH</sequence>
<gene>
    <name evidence="2" type="ORF">R1sor_002072</name>
</gene>
<dbReference type="AlphaFoldDB" id="A0ABD3H0V0"/>